<dbReference type="AlphaFoldDB" id="A0A953T305"/>
<evidence type="ECO:0000256" key="3">
    <source>
        <dbReference type="ARBA" id="ARBA00022777"/>
    </source>
</evidence>
<dbReference type="InterPro" id="IPR018193">
    <property type="entry name" value="Glyc_kinase_flavodox-like_fold"/>
</dbReference>
<dbReference type="GO" id="GO:0031388">
    <property type="term" value="P:organic acid phosphorylation"/>
    <property type="evidence" value="ECO:0007669"/>
    <property type="project" value="UniProtKB-UniRule"/>
</dbReference>
<comment type="caution">
    <text evidence="5">The sequence shown here is derived from an EMBL/GenBank/DDBJ whole genome shotgun (WGS) entry which is preliminary data.</text>
</comment>
<gene>
    <name evidence="5" type="ORF">KZZ10_09695</name>
</gene>
<keyword evidence="3 4" id="KW-0418">Kinase</keyword>
<keyword evidence="6" id="KW-1185">Reference proteome</keyword>
<evidence type="ECO:0000313" key="5">
    <source>
        <dbReference type="EMBL" id="MBZ1350915.1"/>
    </source>
</evidence>
<reference evidence="5" key="1">
    <citation type="submission" date="2021-07" db="EMBL/GenBank/DDBJ databases">
        <title>New genus and species of the family Alcaligenaceae.</title>
        <authorList>
            <person name="Hahn M.W."/>
        </authorList>
    </citation>
    <scope>NUCLEOTIDE SEQUENCE</scope>
    <source>
        <strain evidence="5">LF4-65</strain>
    </source>
</reference>
<dbReference type="NCBIfam" id="TIGR00045">
    <property type="entry name" value="glycerate kinase"/>
    <property type="match status" value="1"/>
</dbReference>
<dbReference type="InterPro" id="IPR018197">
    <property type="entry name" value="Glycerate_kinase_RE-like"/>
</dbReference>
<dbReference type="Gene3D" id="3.40.50.10350">
    <property type="entry name" value="Glycerate kinase, domain 1"/>
    <property type="match status" value="1"/>
</dbReference>
<organism evidence="5 6">
    <name type="scientific">Zwartia hollandica</name>
    <dbReference type="NCBI Taxonomy" id="324606"/>
    <lineage>
        <taxon>Bacteria</taxon>
        <taxon>Pseudomonadati</taxon>
        <taxon>Pseudomonadota</taxon>
        <taxon>Betaproteobacteria</taxon>
        <taxon>Burkholderiales</taxon>
        <taxon>Alcaligenaceae</taxon>
        <taxon>Zwartia</taxon>
    </lineage>
</organism>
<evidence type="ECO:0000313" key="6">
    <source>
        <dbReference type="Proteomes" id="UP000739565"/>
    </source>
</evidence>
<dbReference type="GO" id="GO:0008887">
    <property type="term" value="F:glycerate kinase activity"/>
    <property type="evidence" value="ECO:0007669"/>
    <property type="project" value="UniProtKB-UniRule"/>
</dbReference>
<sequence>MKIVIAPDSFKESLSAPEVALAIERGVKRAIPQATIVRVPMADGGEGTVEAILGATAGERQTHTVLDALGRPIDASWALLPEGTAVIEMACAAGLEHIAPHERDPLRATSYGVGQLIQYALDAGAQHIVLGLGGSATNDAGAGMLEALGLRFLDSNNETLARGGLALAQLARLDASKLDPRLANIRVTIASDVNNPLCGSKGASAIFGPQKGATPAQVQTLDAALDHFADLCAQTVGRDMRDAPGSGAAGGLGFAAHAWLRTTFKPGAEVVAEIGGLSSAMEGADLVITGEGRMDAQTLLGKTPMGVALFAKRAGIPVIAIAGSLGDGYQALYEAGIHAAFSLASGPCTLAEACQRAPTLLEDRAQDIMRVWLASRLGTNTRTI</sequence>
<dbReference type="Proteomes" id="UP000739565">
    <property type="component" value="Unassembled WGS sequence"/>
</dbReference>
<dbReference type="PANTHER" id="PTHR21599:SF0">
    <property type="entry name" value="GLYCERATE KINASE"/>
    <property type="match status" value="1"/>
</dbReference>
<name>A0A953T305_9BURK</name>
<dbReference type="Pfam" id="PF02595">
    <property type="entry name" value="Gly_kinase"/>
    <property type="match status" value="1"/>
</dbReference>
<dbReference type="PANTHER" id="PTHR21599">
    <property type="entry name" value="GLYCERATE KINASE"/>
    <property type="match status" value="1"/>
</dbReference>
<dbReference type="EMBL" id="JAHXRI010000007">
    <property type="protein sequence ID" value="MBZ1350915.1"/>
    <property type="molecule type" value="Genomic_DNA"/>
</dbReference>
<proteinExistence type="inferred from homology"/>
<evidence type="ECO:0000256" key="2">
    <source>
        <dbReference type="ARBA" id="ARBA00022679"/>
    </source>
</evidence>
<keyword evidence="2 4" id="KW-0808">Transferase</keyword>
<dbReference type="SUPFAM" id="SSF110738">
    <property type="entry name" value="Glycerate kinase I"/>
    <property type="match status" value="1"/>
</dbReference>
<evidence type="ECO:0000256" key="4">
    <source>
        <dbReference type="PIRNR" id="PIRNR006078"/>
    </source>
</evidence>
<dbReference type="InterPro" id="IPR036129">
    <property type="entry name" value="Glycerate_kinase_sf"/>
</dbReference>
<dbReference type="Gene3D" id="3.90.1510.10">
    <property type="entry name" value="Glycerate kinase, domain 2"/>
    <property type="match status" value="1"/>
</dbReference>
<dbReference type="PIRSF" id="PIRSF006078">
    <property type="entry name" value="GlxK"/>
    <property type="match status" value="1"/>
</dbReference>
<dbReference type="InterPro" id="IPR004381">
    <property type="entry name" value="Glycerate_kinase"/>
</dbReference>
<protein>
    <submittedName>
        <fullName evidence="5">Glycerate kinase</fullName>
    </submittedName>
</protein>
<dbReference type="RefSeq" id="WP_259661319.1">
    <property type="nucleotide sequence ID" value="NZ_JAHXRI010000007.1"/>
</dbReference>
<accession>A0A953T305</accession>
<evidence type="ECO:0000256" key="1">
    <source>
        <dbReference type="ARBA" id="ARBA00006284"/>
    </source>
</evidence>
<comment type="similarity">
    <text evidence="1 4">Belongs to the glycerate kinase type-1 family.</text>
</comment>